<reference evidence="2 3" key="1">
    <citation type="submission" date="2020-06" db="EMBL/GenBank/DDBJ databases">
        <title>Dyadobacter sandarakinus sp. nov., isolated from the soil of the Arctic Yellow River Station.</title>
        <authorList>
            <person name="Zhang Y."/>
            <person name="Peng F."/>
        </authorList>
    </citation>
    <scope>NUCLEOTIDE SEQUENCE [LARGE SCALE GENOMIC DNA]</scope>
    <source>
        <strain evidence="2 3">Q3-56</strain>
    </source>
</reference>
<name>A0ABX7I2Y4_9BACT</name>
<dbReference type="CDD" id="cd02978">
    <property type="entry name" value="KaiB_like"/>
    <property type="match status" value="1"/>
</dbReference>
<feature type="domain" description="KaiB" evidence="1">
    <location>
        <begin position="23"/>
        <end position="104"/>
    </location>
</feature>
<dbReference type="InterPro" id="IPR011649">
    <property type="entry name" value="KaiB_domain"/>
</dbReference>
<keyword evidence="3" id="KW-1185">Reference proteome</keyword>
<gene>
    <name evidence="2" type="ORF">HWI92_04680</name>
</gene>
<sequence>MNQDQPAPESGQDHDDSGMYVLRLYVAGASPNSTRAIVNIREICERHLSGNYKLQIIDVYQDKTLASREQLLALPLLVRERPYPEKKLVGDMSDTAKVLNGLGISPA</sequence>
<dbReference type="RefSeq" id="WP_204661049.1">
    <property type="nucleotide sequence ID" value="NZ_CP056775.1"/>
</dbReference>
<dbReference type="InterPro" id="IPR036249">
    <property type="entry name" value="Thioredoxin-like_sf"/>
</dbReference>
<dbReference type="EMBL" id="CP056775">
    <property type="protein sequence ID" value="QRR00248.1"/>
    <property type="molecule type" value="Genomic_DNA"/>
</dbReference>
<dbReference type="InterPro" id="IPR039022">
    <property type="entry name" value="KaiB-like"/>
</dbReference>
<dbReference type="SMART" id="SM01248">
    <property type="entry name" value="KaiB"/>
    <property type="match status" value="1"/>
</dbReference>
<accession>A0ABX7I2Y4</accession>
<protein>
    <submittedName>
        <fullName evidence="2">Circadian clock protein KaiB</fullName>
    </submittedName>
</protein>
<dbReference type="SUPFAM" id="SSF52833">
    <property type="entry name" value="Thioredoxin-like"/>
    <property type="match status" value="1"/>
</dbReference>
<proteinExistence type="predicted"/>
<dbReference type="Proteomes" id="UP000612680">
    <property type="component" value="Chromosome"/>
</dbReference>
<evidence type="ECO:0000313" key="3">
    <source>
        <dbReference type="Proteomes" id="UP000612680"/>
    </source>
</evidence>
<dbReference type="PANTHER" id="PTHR41709">
    <property type="entry name" value="KAIB-LIKE PROTEIN 1"/>
    <property type="match status" value="1"/>
</dbReference>
<organism evidence="2 3">
    <name type="scientific">Dyadobacter sandarakinus</name>
    <dbReference type="NCBI Taxonomy" id="2747268"/>
    <lineage>
        <taxon>Bacteria</taxon>
        <taxon>Pseudomonadati</taxon>
        <taxon>Bacteroidota</taxon>
        <taxon>Cytophagia</taxon>
        <taxon>Cytophagales</taxon>
        <taxon>Spirosomataceae</taxon>
        <taxon>Dyadobacter</taxon>
    </lineage>
</organism>
<evidence type="ECO:0000313" key="2">
    <source>
        <dbReference type="EMBL" id="QRR00248.1"/>
    </source>
</evidence>
<dbReference type="Gene3D" id="3.40.30.10">
    <property type="entry name" value="Glutaredoxin"/>
    <property type="match status" value="1"/>
</dbReference>
<dbReference type="PANTHER" id="PTHR41709:SF2">
    <property type="entry name" value="CIRCADIAN CLOCK PROTEIN KAIB2"/>
    <property type="match status" value="1"/>
</dbReference>
<dbReference type="Pfam" id="PF07689">
    <property type="entry name" value="KaiB"/>
    <property type="match status" value="1"/>
</dbReference>
<evidence type="ECO:0000259" key="1">
    <source>
        <dbReference type="SMART" id="SM01248"/>
    </source>
</evidence>